<dbReference type="InterPro" id="IPR022596">
    <property type="entry name" value="GPR1/2/3_C"/>
</dbReference>
<dbReference type="Gene3D" id="1.20.1070.10">
    <property type="entry name" value="Rhodopsin 7-helix transmembrane proteins"/>
    <property type="match status" value="1"/>
</dbReference>
<dbReference type="InParanoid" id="A0A2K1QLG3"/>
<evidence type="ECO:0000259" key="7">
    <source>
        <dbReference type="Pfam" id="PF11710"/>
    </source>
</evidence>
<feature type="transmembrane region" description="Helical" evidence="6">
    <location>
        <begin position="147"/>
        <end position="166"/>
    </location>
</feature>
<feature type="region of interest" description="Disordered" evidence="5">
    <location>
        <begin position="503"/>
        <end position="523"/>
    </location>
</feature>
<sequence length="682" mass="76457">MVFAEVQTLVERGLSSGPTDGLIYSAKNAEHIRIIATSLASLSMIADLMTMYWFFRMKRKWRHSLIITLAMADLLKDMNYISFSAVAFIEKHIVSESQYCQASGFFHQYLVEVTDFVILTMVVHMSVQILNPNGSGESEGGLARWKGWIMTCILGLPFIMACIAFSNHNGGYQLVGAFCWLPVRPFWYRLTLAWIPRYIIAVTIVVLSIIIRYKIKRYQMKLEQLQRSVPDAGGIEEVIEELDEMSSDDGDVIQEKPEEHQLVDEKRQSTVQPSDIPPVPTIPAGHQQFDSDNLRKFKRMSYKRRQLPPINTGDMTSPRGDSIPVSVAPSSAVFVSPTRSEFPSGPEFANRGSMFFDPKRNSILEDVATPDTISKSKPDRRKSVADFNPRRSQSVIEFPTLKRRSSLVEVAPRAGSVSRNSVNQPFPPAERMSSIQSTGRRSSIWDEIDASLEKKATNRISIFTITASEAGDVSLAGAGAGTETVTYESDKVALNARHSMVGHPNPLGQNRLSRAGSRQSIGPNSNGRGSMIYSMARRTLSVVSLGRADGTDDTAAVDNSPQAILNRRHRYIQRQLRYLISYPILYLLLWACPFVFHVLQYEDRFALHPPFAAAVLNIVSMTVFGLVNSVVFCLREKPWTAIEEGDGTLVGSWRCDPVVGAVREWWWRVRGRGEEEELDFEG</sequence>
<dbReference type="SUPFAM" id="SSF81321">
    <property type="entry name" value="Family A G protein-coupled receptor-like"/>
    <property type="match status" value="1"/>
</dbReference>
<dbReference type="InterPro" id="IPR023041">
    <property type="entry name" value="Glucose_rcpt_Git3-like_N"/>
</dbReference>
<feature type="transmembrane region" description="Helical" evidence="6">
    <location>
        <begin position="186"/>
        <end position="211"/>
    </location>
</feature>
<dbReference type="GO" id="GO:0004930">
    <property type="term" value="F:G protein-coupled receptor activity"/>
    <property type="evidence" value="ECO:0007669"/>
    <property type="project" value="TreeGrafter"/>
</dbReference>
<dbReference type="GO" id="GO:0007189">
    <property type="term" value="P:adenylate cyclase-activating G protein-coupled receptor signaling pathway"/>
    <property type="evidence" value="ECO:0007669"/>
    <property type="project" value="TreeGrafter"/>
</dbReference>
<comment type="caution">
    <text evidence="9">The sequence shown here is derived from an EMBL/GenBank/DDBJ whole genome shotgun (WGS) entry which is preliminary data.</text>
</comment>
<dbReference type="OrthoDB" id="5368598at2759"/>
<feature type="transmembrane region" description="Helical" evidence="6">
    <location>
        <begin position="576"/>
        <end position="599"/>
    </location>
</feature>
<feature type="domain" description="Glucose receptor Git3-like N-terminal" evidence="7">
    <location>
        <begin position="31"/>
        <end position="217"/>
    </location>
</feature>
<dbReference type="Proteomes" id="UP000243797">
    <property type="component" value="Unassembled WGS sequence"/>
</dbReference>
<comment type="subcellular location">
    <subcellularLocation>
        <location evidence="1">Membrane</location>
        <topology evidence="1">Multi-pass membrane protein</topology>
    </subcellularLocation>
</comment>
<keyword evidence="4 6" id="KW-0472">Membrane</keyword>
<accession>A0A2K1QLG3</accession>
<feature type="domain" description="G protein-coupled receptor GPR1/2/3 C-terminal" evidence="8">
    <location>
        <begin position="567"/>
        <end position="639"/>
    </location>
</feature>
<dbReference type="FunCoup" id="A0A2K1QLG3">
    <property type="interactions" value="114"/>
</dbReference>
<evidence type="ECO:0000256" key="5">
    <source>
        <dbReference type="SAM" id="MobiDB-lite"/>
    </source>
</evidence>
<keyword evidence="9" id="KW-0675">Receptor</keyword>
<name>A0A2K1QLG3_9PEZI</name>
<gene>
    <name evidence="9" type="ORF">CAC42_4388</name>
</gene>
<evidence type="ECO:0000313" key="10">
    <source>
        <dbReference type="Proteomes" id="UP000243797"/>
    </source>
</evidence>
<feature type="region of interest" description="Disordered" evidence="5">
    <location>
        <begin position="260"/>
        <end position="288"/>
    </location>
</feature>
<evidence type="ECO:0000256" key="3">
    <source>
        <dbReference type="ARBA" id="ARBA00022989"/>
    </source>
</evidence>
<proteinExistence type="predicted"/>
<dbReference type="EMBL" id="NKHZ01000060">
    <property type="protein sequence ID" value="PNS15987.1"/>
    <property type="molecule type" value="Genomic_DNA"/>
</dbReference>
<keyword evidence="10" id="KW-1185">Reference proteome</keyword>
<feature type="region of interest" description="Disordered" evidence="5">
    <location>
        <begin position="417"/>
        <end position="440"/>
    </location>
</feature>
<evidence type="ECO:0000256" key="4">
    <source>
        <dbReference type="ARBA" id="ARBA00023136"/>
    </source>
</evidence>
<dbReference type="STRING" id="2082308.A0A2K1QLG3"/>
<feature type="transmembrane region" description="Helical" evidence="6">
    <location>
        <begin position="34"/>
        <end position="55"/>
    </location>
</feature>
<keyword evidence="3 6" id="KW-1133">Transmembrane helix</keyword>
<dbReference type="Pfam" id="PF11710">
    <property type="entry name" value="Git3"/>
    <property type="match status" value="1"/>
</dbReference>
<reference evidence="9 10" key="1">
    <citation type="submission" date="2017-06" db="EMBL/GenBank/DDBJ databases">
        <title>Draft genome sequence of a variant of Elsinoe murrayae.</title>
        <authorList>
            <person name="Cheng Q."/>
        </authorList>
    </citation>
    <scope>NUCLEOTIDE SEQUENCE [LARGE SCALE GENOMIC DNA]</scope>
    <source>
        <strain evidence="9 10">CQ-2017a</strain>
    </source>
</reference>
<evidence type="ECO:0000256" key="2">
    <source>
        <dbReference type="ARBA" id="ARBA00022692"/>
    </source>
</evidence>
<dbReference type="Pfam" id="PF11970">
    <property type="entry name" value="GPR_Gpa2_C"/>
    <property type="match status" value="1"/>
</dbReference>
<feature type="compositionally biased region" description="Polar residues" evidence="5">
    <location>
        <begin position="507"/>
        <end position="523"/>
    </location>
</feature>
<evidence type="ECO:0000256" key="6">
    <source>
        <dbReference type="SAM" id="Phobius"/>
    </source>
</evidence>
<evidence type="ECO:0000256" key="1">
    <source>
        <dbReference type="ARBA" id="ARBA00004141"/>
    </source>
</evidence>
<dbReference type="AlphaFoldDB" id="A0A2K1QLG3"/>
<dbReference type="PANTHER" id="PTHR23112:SF37">
    <property type="entry name" value="G PROTEIN-COUPLED RECEPTOR GPR1"/>
    <property type="match status" value="1"/>
</dbReference>
<keyword evidence="2 6" id="KW-0812">Transmembrane</keyword>
<dbReference type="PANTHER" id="PTHR23112">
    <property type="entry name" value="G PROTEIN-COUPLED RECEPTOR 157-RELATED"/>
    <property type="match status" value="1"/>
</dbReference>
<protein>
    <submittedName>
        <fullName evidence="9">G protein-coupled receptor GPR1</fullName>
    </submittedName>
</protein>
<evidence type="ECO:0000259" key="8">
    <source>
        <dbReference type="Pfam" id="PF11970"/>
    </source>
</evidence>
<feature type="transmembrane region" description="Helical" evidence="6">
    <location>
        <begin position="611"/>
        <end position="634"/>
    </location>
</feature>
<evidence type="ECO:0000313" key="9">
    <source>
        <dbReference type="EMBL" id="PNS15987.1"/>
    </source>
</evidence>
<dbReference type="GO" id="GO:0005886">
    <property type="term" value="C:plasma membrane"/>
    <property type="evidence" value="ECO:0007669"/>
    <property type="project" value="TreeGrafter"/>
</dbReference>
<organism evidence="9 10">
    <name type="scientific">Sphaceloma murrayae</name>
    <dbReference type="NCBI Taxonomy" id="2082308"/>
    <lineage>
        <taxon>Eukaryota</taxon>
        <taxon>Fungi</taxon>
        <taxon>Dikarya</taxon>
        <taxon>Ascomycota</taxon>
        <taxon>Pezizomycotina</taxon>
        <taxon>Dothideomycetes</taxon>
        <taxon>Dothideomycetidae</taxon>
        <taxon>Myriangiales</taxon>
        <taxon>Elsinoaceae</taxon>
        <taxon>Sphaceloma</taxon>
    </lineage>
</organism>